<feature type="domain" description="Pyridoxamine kinase/Phosphomethylpyrimidine kinase" evidence="5">
    <location>
        <begin position="21"/>
        <end position="275"/>
    </location>
</feature>
<keyword evidence="2" id="KW-0547">Nucleotide-binding</keyword>
<evidence type="ECO:0000256" key="1">
    <source>
        <dbReference type="ARBA" id="ARBA00022679"/>
    </source>
</evidence>
<dbReference type="InterPro" id="IPR029056">
    <property type="entry name" value="Ribokinase-like"/>
</dbReference>
<dbReference type="Gene3D" id="3.40.1190.20">
    <property type="match status" value="1"/>
</dbReference>
<dbReference type="GO" id="GO:0005829">
    <property type="term" value="C:cytosol"/>
    <property type="evidence" value="ECO:0007669"/>
    <property type="project" value="TreeGrafter"/>
</dbReference>
<evidence type="ECO:0000313" key="7">
    <source>
        <dbReference type="EMBL" id="KAF6004209.1"/>
    </source>
</evidence>
<name>A0A7J7IM62_9RHOD</name>
<comment type="caution">
    <text evidence="6">The sequence shown here is derived from an EMBL/GenBank/DDBJ whole genome shotgun (WGS) entry which is preliminary data.</text>
</comment>
<dbReference type="InterPro" id="IPR013749">
    <property type="entry name" value="PM/HMP-P_kinase-1"/>
</dbReference>
<evidence type="ECO:0000313" key="8">
    <source>
        <dbReference type="Proteomes" id="UP000530660"/>
    </source>
</evidence>
<dbReference type="CDD" id="cd01169">
    <property type="entry name" value="HMPP_kinase"/>
    <property type="match status" value="1"/>
</dbReference>
<evidence type="ECO:0000313" key="6">
    <source>
        <dbReference type="EMBL" id="KAF6004205.1"/>
    </source>
</evidence>
<dbReference type="GO" id="GO:0009228">
    <property type="term" value="P:thiamine biosynthetic process"/>
    <property type="evidence" value="ECO:0007669"/>
    <property type="project" value="InterPro"/>
</dbReference>
<dbReference type="Proteomes" id="UP000530660">
    <property type="component" value="Unassembled WGS sequence"/>
</dbReference>
<dbReference type="EMBL" id="VWRR01000004">
    <property type="protein sequence ID" value="KAF6004209.1"/>
    <property type="molecule type" value="Genomic_DNA"/>
</dbReference>
<evidence type="ECO:0000259" key="5">
    <source>
        <dbReference type="Pfam" id="PF08543"/>
    </source>
</evidence>
<evidence type="ECO:0000256" key="2">
    <source>
        <dbReference type="ARBA" id="ARBA00022741"/>
    </source>
</evidence>
<evidence type="ECO:0000256" key="3">
    <source>
        <dbReference type="ARBA" id="ARBA00022777"/>
    </source>
</evidence>
<dbReference type="GO" id="GO:0008972">
    <property type="term" value="F:phosphomethylpyrimidine kinase activity"/>
    <property type="evidence" value="ECO:0007669"/>
    <property type="project" value="InterPro"/>
</dbReference>
<gene>
    <name evidence="6" type="ORF">F1559_003716</name>
    <name evidence="7" type="ORF">F1559_003785</name>
</gene>
<dbReference type="EMBL" id="VWRR01000004">
    <property type="protein sequence ID" value="KAF6004205.1"/>
    <property type="molecule type" value="Genomic_DNA"/>
</dbReference>
<keyword evidence="3" id="KW-0418">Kinase</keyword>
<dbReference type="GO" id="GO:0005524">
    <property type="term" value="F:ATP binding"/>
    <property type="evidence" value="ECO:0007669"/>
    <property type="project" value="UniProtKB-KW"/>
</dbReference>
<protein>
    <recommendedName>
        <fullName evidence="5">Pyridoxamine kinase/Phosphomethylpyrimidine kinase domain-containing protein</fullName>
    </recommendedName>
</protein>
<dbReference type="Pfam" id="PF08543">
    <property type="entry name" value="Phos_pyr_kin"/>
    <property type="match status" value="1"/>
</dbReference>
<proteinExistence type="predicted"/>
<dbReference type="AlphaFoldDB" id="A0A7J7IM62"/>
<accession>A0A7J7IM62</accession>
<sequence>MAHRADPERTLRRVLSVAGSDSGGGAGVQADLKTFEAFGVYGMTAITAVTAQNTTGVQSVEGVSPEMVRAQMKSVLWDIGADAIKTGMLLSCDTVCAVADTIEEYNRVRHIPLVVDPVMQAKSGDRLLSDDAQAVLKARLAPLTTILTPNVPEAEQLLGGHIQIESMDSMRLTASQLLEELPETRAVLLKGGHFDSADNLCVDIFCDRLRGGLVEFALPRLNTKNTHGTGCTTAAAIAAGLAKGYAPLEAVRVAKNYVHGCIRCSLSLGSGHGPLFHAHARFEVGIRDSALYPDMNGVSQVSI</sequence>
<organism evidence="6 8">
    <name type="scientific">Cyanidiococcus yangmingshanensis</name>
    <dbReference type="NCBI Taxonomy" id="2690220"/>
    <lineage>
        <taxon>Eukaryota</taxon>
        <taxon>Rhodophyta</taxon>
        <taxon>Bangiophyceae</taxon>
        <taxon>Cyanidiales</taxon>
        <taxon>Cyanidiaceae</taxon>
        <taxon>Cyanidiococcus</taxon>
    </lineage>
</organism>
<keyword evidence="1" id="KW-0808">Transferase</keyword>
<reference evidence="6 8" key="1">
    <citation type="journal article" date="2020" name="J. Phycol.">
        <title>Comparative genome analysis reveals Cyanidiococcus gen. nov., a new extremophilic red algal genus sister to Cyanidioschyzon (Cyanidioschyzonaceae, Rhodophyta).</title>
        <authorList>
            <person name="Liu S.-L."/>
            <person name="Chiang Y.-R."/>
            <person name="Yoon H.S."/>
            <person name="Fu H.-Y."/>
        </authorList>
    </citation>
    <scope>NUCLEOTIDE SEQUENCE [LARGE SCALE GENOMIC DNA]</scope>
    <source>
        <strain evidence="6 8">THAL066</strain>
    </source>
</reference>
<evidence type="ECO:0000256" key="4">
    <source>
        <dbReference type="ARBA" id="ARBA00022840"/>
    </source>
</evidence>
<dbReference type="PANTHER" id="PTHR20858">
    <property type="entry name" value="PHOSPHOMETHYLPYRIMIDINE KINASE"/>
    <property type="match status" value="1"/>
</dbReference>
<dbReference type="FunFam" id="3.40.1190.20:FF:000003">
    <property type="entry name" value="Phosphomethylpyrimidine kinase ThiD"/>
    <property type="match status" value="1"/>
</dbReference>
<dbReference type="InterPro" id="IPR004399">
    <property type="entry name" value="HMP/HMP-P_kinase_dom"/>
</dbReference>
<dbReference type="SUPFAM" id="SSF53613">
    <property type="entry name" value="Ribokinase-like"/>
    <property type="match status" value="1"/>
</dbReference>
<dbReference type="PANTHER" id="PTHR20858:SF17">
    <property type="entry name" value="HYDROXYMETHYLPYRIMIDINE_PHOSPHOMETHYLPYRIMIDINE KINASE THI20-RELATED"/>
    <property type="match status" value="1"/>
</dbReference>
<keyword evidence="8" id="KW-1185">Reference proteome</keyword>
<dbReference type="GO" id="GO:0008902">
    <property type="term" value="F:hydroxymethylpyrimidine kinase activity"/>
    <property type="evidence" value="ECO:0007669"/>
    <property type="project" value="TreeGrafter"/>
</dbReference>
<dbReference type="OrthoDB" id="10028886at2759"/>
<keyword evidence="4" id="KW-0067">ATP-binding</keyword>
<dbReference type="NCBIfam" id="TIGR00097">
    <property type="entry name" value="HMP-P_kinase"/>
    <property type="match status" value="1"/>
</dbReference>